<keyword evidence="6" id="KW-1185">Reference proteome</keyword>
<dbReference type="NCBIfam" id="NF002270">
    <property type="entry name" value="PRK01202.1"/>
    <property type="match status" value="1"/>
</dbReference>
<accession>A0ABS5C2P3</accession>
<dbReference type="InterPro" id="IPR017453">
    <property type="entry name" value="GCV_H_sub"/>
</dbReference>
<evidence type="ECO:0000313" key="5">
    <source>
        <dbReference type="EMBL" id="MBP3960254.1"/>
    </source>
</evidence>
<dbReference type="Proteomes" id="UP000676565">
    <property type="component" value="Unassembled WGS sequence"/>
</dbReference>
<dbReference type="InterPro" id="IPR000089">
    <property type="entry name" value="Biotin_lipoyl"/>
</dbReference>
<protein>
    <recommendedName>
        <fullName evidence="3">Glycine cleavage system H protein</fullName>
    </recommendedName>
</protein>
<dbReference type="InterPro" id="IPR002930">
    <property type="entry name" value="GCV_H"/>
</dbReference>
<name>A0ABS5C2P3_9BACT</name>
<proteinExistence type="inferred from homology"/>
<dbReference type="Gene3D" id="2.40.50.100">
    <property type="match status" value="1"/>
</dbReference>
<comment type="caution">
    <text evidence="5">The sequence shown here is derived from an EMBL/GenBank/DDBJ whole genome shotgun (WGS) entry which is preliminary data.</text>
</comment>
<dbReference type="PROSITE" id="PS00189">
    <property type="entry name" value="LIPOYL"/>
    <property type="match status" value="1"/>
</dbReference>
<dbReference type="RefSeq" id="WP_210661425.1">
    <property type="nucleotide sequence ID" value="NZ_JAGKQQ010000001.1"/>
</dbReference>
<reference evidence="5 6" key="1">
    <citation type="submission" date="2021-04" db="EMBL/GenBank/DDBJ databases">
        <authorList>
            <person name="Ivanova A."/>
        </authorList>
    </citation>
    <scope>NUCLEOTIDE SEQUENCE [LARGE SCALE GENOMIC DNA]</scope>
    <source>
        <strain evidence="5 6">G18</strain>
    </source>
</reference>
<dbReference type="InterPro" id="IPR033753">
    <property type="entry name" value="GCV_H/Fam206"/>
</dbReference>
<evidence type="ECO:0000256" key="2">
    <source>
        <dbReference type="ARBA" id="ARBA00022823"/>
    </source>
</evidence>
<dbReference type="Pfam" id="PF01597">
    <property type="entry name" value="GCV_H"/>
    <property type="match status" value="1"/>
</dbReference>
<gene>
    <name evidence="3 5" type="primary">gcvH</name>
    <name evidence="5" type="ORF">J8F10_33930</name>
</gene>
<evidence type="ECO:0000256" key="1">
    <source>
        <dbReference type="ARBA" id="ARBA00009249"/>
    </source>
</evidence>
<comment type="similarity">
    <text evidence="1 3">Belongs to the GcvH family.</text>
</comment>
<comment type="subunit">
    <text evidence="3">The glycine cleavage system is composed of four proteins: P, T, L and H.</text>
</comment>
<evidence type="ECO:0000256" key="3">
    <source>
        <dbReference type="HAMAP-Rule" id="MF_00272"/>
    </source>
</evidence>
<dbReference type="NCBIfam" id="TIGR00527">
    <property type="entry name" value="gcvH"/>
    <property type="match status" value="1"/>
</dbReference>
<comment type="cofactor">
    <cofactor evidence="3">
        <name>(R)-lipoate</name>
        <dbReference type="ChEBI" id="CHEBI:83088"/>
    </cofactor>
    <text evidence="3">Binds 1 lipoyl cofactor covalently.</text>
</comment>
<feature type="modified residue" description="N6-lipoyllysine" evidence="3">
    <location>
        <position position="63"/>
    </location>
</feature>
<dbReference type="InterPro" id="IPR003016">
    <property type="entry name" value="2-oxoA_DH_lipoyl-BS"/>
</dbReference>
<evidence type="ECO:0000259" key="4">
    <source>
        <dbReference type="PROSITE" id="PS50968"/>
    </source>
</evidence>
<dbReference type="PROSITE" id="PS50968">
    <property type="entry name" value="BIOTINYL_LIPOYL"/>
    <property type="match status" value="1"/>
</dbReference>
<dbReference type="SUPFAM" id="SSF51230">
    <property type="entry name" value="Single hybrid motif"/>
    <property type="match status" value="1"/>
</dbReference>
<keyword evidence="2 3" id="KW-0450">Lipoyl</keyword>
<organism evidence="5 6">
    <name type="scientific">Gemmata palustris</name>
    <dbReference type="NCBI Taxonomy" id="2822762"/>
    <lineage>
        <taxon>Bacteria</taxon>
        <taxon>Pseudomonadati</taxon>
        <taxon>Planctomycetota</taxon>
        <taxon>Planctomycetia</taxon>
        <taxon>Gemmatales</taxon>
        <taxon>Gemmataceae</taxon>
        <taxon>Gemmata</taxon>
    </lineage>
</organism>
<feature type="domain" description="Lipoyl-binding" evidence="4">
    <location>
        <begin position="22"/>
        <end position="112"/>
    </location>
</feature>
<dbReference type="PANTHER" id="PTHR11715">
    <property type="entry name" value="GLYCINE CLEAVAGE SYSTEM H PROTEIN"/>
    <property type="match status" value="1"/>
</dbReference>
<dbReference type="HAMAP" id="MF_00272">
    <property type="entry name" value="GcvH"/>
    <property type="match status" value="1"/>
</dbReference>
<evidence type="ECO:0000313" key="6">
    <source>
        <dbReference type="Proteomes" id="UP000676565"/>
    </source>
</evidence>
<dbReference type="CDD" id="cd06848">
    <property type="entry name" value="GCS_H"/>
    <property type="match status" value="1"/>
</dbReference>
<comment type="function">
    <text evidence="3">The glycine cleavage system catalyzes the degradation of glycine. The H protein shuttles the methylamine group of glycine from the P protein to the T protein.</text>
</comment>
<dbReference type="EMBL" id="JAGKQQ010000001">
    <property type="protein sequence ID" value="MBP3960254.1"/>
    <property type="molecule type" value="Genomic_DNA"/>
</dbReference>
<dbReference type="InterPro" id="IPR011053">
    <property type="entry name" value="Single_hybrid_motif"/>
</dbReference>
<sequence length="137" mass="14684">MSNPSNLRYAPTHEWAKQDGDVVTIGVTAFAIEQLTEPTYLELPAVGAALKAGDKFGIIESYKSTSDLYAPVAGTVVERNEPLVDDGATKRKGDPKPVNDDAFGAGWMVKIKLAPGATLDHLLTAEQYDQQLASEGH</sequence>
<dbReference type="PANTHER" id="PTHR11715:SF3">
    <property type="entry name" value="GLYCINE CLEAVAGE SYSTEM H PROTEIN-RELATED"/>
    <property type="match status" value="1"/>
</dbReference>